<protein>
    <submittedName>
        <fullName evidence="2">E3 ubiquitin-protein ligase</fullName>
    </submittedName>
</protein>
<accession>A0AAW2Z111</accession>
<dbReference type="Proteomes" id="UP001431209">
    <property type="component" value="Unassembled WGS sequence"/>
</dbReference>
<sequence length="170" mass="19580">MKKVISSFTKQACCALELEGDFKNFITTGQATSARSSSDTKKVQENFLYHWRARVKGDRCGTEESRYLRIIREYPRLLNFYHHNHKQVIAAFGFNRDLVLDDFWKQNAMVENKELLPNNSKLTFDDKNTIIERPVGRPAGQQLVVIQQPPRNAPNGPPVNLLQLKGPPRR</sequence>
<evidence type="ECO:0000256" key="1">
    <source>
        <dbReference type="SAM" id="MobiDB-lite"/>
    </source>
</evidence>
<organism evidence="2 3">
    <name type="scientific">Acrasis kona</name>
    <dbReference type="NCBI Taxonomy" id="1008807"/>
    <lineage>
        <taxon>Eukaryota</taxon>
        <taxon>Discoba</taxon>
        <taxon>Heterolobosea</taxon>
        <taxon>Tetramitia</taxon>
        <taxon>Eutetramitia</taxon>
        <taxon>Acrasidae</taxon>
        <taxon>Acrasis</taxon>
    </lineage>
</organism>
<feature type="region of interest" description="Disordered" evidence="1">
    <location>
        <begin position="148"/>
        <end position="170"/>
    </location>
</feature>
<dbReference type="EMBL" id="JAOPGA020000919">
    <property type="protein sequence ID" value="KAL0482968.1"/>
    <property type="molecule type" value="Genomic_DNA"/>
</dbReference>
<dbReference type="AlphaFoldDB" id="A0AAW2Z111"/>
<proteinExistence type="predicted"/>
<reference evidence="2 3" key="1">
    <citation type="submission" date="2024-03" db="EMBL/GenBank/DDBJ databases">
        <title>The Acrasis kona genome and developmental transcriptomes reveal deep origins of eukaryotic multicellular pathways.</title>
        <authorList>
            <person name="Sheikh S."/>
            <person name="Fu C.-J."/>
            <person name="Brown M.W."/>
            <person name="Baldauf S.L."/>
        </authorList>
    </citation>
    <scope>NUCLEOTIDE SEQUENCE [LARGE SCALE GENOMIC DNA]</scope>
    <source>
        <strain evidence="2 3">ATCC MYA-3509</strain>
    </source>
</reference>
<keyword evidence="3" id="KW-1185">Reference proteome</keyword>
<evidence type="ECO:0000313" key="2">
    <source>
        <dbReference type="EMBL" id="KAL0482968.1"/>
    </source>
</evidence>
<evidence type="ECO:0000313" key="3">
    <source>
        <dbReference type="Proteomes" id="UP001431209"/>
    </source>
</evidence>
<gene>
    <name evidence="2" type="ORF">AKO1_014875</name>
</gene>
<name>A0AAW2Z111_9EUKA</name>
<comment type="caution">
    <text evidence="2">The sequence shown here is derived from an EMBL/GenBank/DDBJ whole genome shotgun (WGS) entry which is preliminary data.</text>
</comment>